<evidence type="ECO:0000313" key="3">
    <source>
        <dbReference type="Proteomes" id="UP000584670"/>
    </source>
</evidence>
<feature type="region of interest" description="Disordered" evidence="1">
    <location>
        <begin position="209"/>
        <end position="244"/>
    </location>
</feature>
<reference evidence="2 3" key="1">
    <citation type="submission" date="2020-08" db="EMBL/GenBank/DDBJ databases">
        <title>Streptomyces sp. PSKA01 genome sequencing and assembly.</title>
        <authorList>
            <person name="Mandal S."/>
            <person name="Maiti P.K."/>
            <person name="Das P."/>
        </authorList>
    </citation>
    <scope>NUCLEOTIDE SEQUENCE [LARGE SCALE GENOMIC DNA]</scope>
    <source>
        <strain evidence="2 3">PSKA01</strain>
    </source>
</reference>
<proteinExistence type="predicted"/>
<dbReference type="EMBL" id="JACMSF010000025">
    <property type="protein sequence ID" value="MBC2904452.1"/>
    <property type="molecule type" value="Genomic_DNA"/>
</dbReference>
<comment type="caution">
    <text evidence="2">The sequence shown here is derived from an EMBL/GenBank/DDBJ whole genome shotgun (WGS) entry which is preliminary data.</text>
</comment>
<dbReference type="Proteomes" id="UP000584670">
    <property type="component" value="Unassembled WGS sequence"/>
</dbReference>
<gene>
    <name evidence="2" type="ORF">H4N64_23175</name>
</gene>
<dbReference type="RefSeq" id="WP_186284316.1">
    <property type="nucleotide sequence ID" value="NZ_JACMSF010000025.1"/>
</dbReference>
<keyword evidence="3" id="KW-1185">Reference proteome</keyword>
<evidence type="ECO:0000313" key="2">
    <source>
        <dbReference type="EMBL" id="MBC2904452.1"/>
    </source>
</evidence>
<organism evidence="2 3">
    <name type="scientific">Streptomyces cupreus</name>
    <dbReference type="NCBI Taxonomy" id="2759956"/>
    <lineage>
        <taxon>Bacteria</taxon>
        <taxon>Bacillati</taxon>
        <taxon>Actinomycetota</taxon>
        <taxon>Actinomycetes</taxon>
        <taxon>Kitasatosporales</taxon>
        <taxon>Streptomycetaceae</taxon>
        <taxon>Streptomyces</taxon>
    </lineage>
</organism>
<sequence>MTGTGYWIELFQAQQRLGGGFLITRRYVLTALHCLRGLATLDDRVDVVLADGSRLAGEVCRRDEEADLALIAIAGAYDVRLPIPRAGVAHGGDAWHGPYRPAAAEVHLRGQVDSGAAKYLCEGGAVIQALQLTVHQILGDYSGYSGGPVVKGVPGDHEPVVVGILLEQVPDRVAADRAANVLFAATIGEAMRRFDQFDVEHLLDVIDPAGSTPGQSRRARSVLQRTAKADPAQQEAEERDEPKVATVAAAAAAAESWFERIDEWSGRHILDPAQVAELKFTAAKAAIEGHTRGNSS</sequence>
<dbReference type="InterPro" id="IPR001314">
    <property type="entry name" value="Peptidase_S1A"/>
</dbReference>
<name>A0A7X1JA46_9ACTN</name>
<dbReference type="Gene3D" id="2.40.10.10">
    <property type="entry name" value="Trypsin-like serine proteases"/>
    <property type="match status" value="1"/>
</dbReference>
<protein>
    <submittedName>
        <fullName evidence="2">Trypsin-like peptidase domain-containing protein</fullName>
    </submittedName>
</protein>
<dbReference type="PRINTS" id="PR00722">
    <property type="entry name" value="CHYMOTRYPSIN"/>
</dbReference>
<dbReference type="SUPFAM" id="SSF50494">
    <property type="entry name" value="Trypsin-like serine proteases"/>
    <property type="match status" value="1"/>
</dbReference>
<evidence type="ECO:0000256" key="1">
    <source>
        <dbReference type="SAM" id="MobiDB-lite"/>
    </source>
</evidence>
<dbReference type="InterPro" id="IPR009003">
    <property type="entry name" value="Peptidase_S1_PA"/>
</dbReference>
<accession>A0A7X1JA46</accession>
<dbReference type="Pfam" id="PF13365">
    <property type="entry name" value="Trypsin_2"/>
    <property type="match status" value="1"/>
</dbReference>
<dbReference type="InterPro" id="IPR043504">
    <property type="entry name" value="Peptidase_S1_PA_chymotrypsin"/>
</dbReference>
<dbReference type="AlphaFoldDB" id="A0A7X1JA46"/>